<sequence>MPLTAAEVRNAKPGDQPYKLADGGGLYLFVARSGARSWRLKYRFGGKEKLLTFGLYPEVSLAEARDRRDEARTVLRQDKDPAIERALARRKAVTAAANTFEAVAREWHAAERPRWSPGQAQLVLHVPAGAELGPVWLFDRHADAGGQQLERAVMLGRLILAAAALWSAVLPCAASAQAIVTRPAVLRANPPGLRVFAAIAALPDIAPVQNWRFRPYGLRPSRRFAPS</sequence>
<organism evidence="4 5">
    <name type="scientific">Sphingomonas aracearum</name>
    <dbReference type="NCBI Taxonomy" id="2283317"/>
    <lineage>
        <taxon>Bacteria</taxon>
        <taxon>Pseudomonadati</taxon>
        <taxon>Pseudomonadota</taxon>
        <taxon>Alphaproteobacteria</taxon>
        <taxon>Sphingomonadales</taxon>
        <taxon>Sphingomonadaceae</taxon>
        <taxon>Sphingomonas</taxon>
    </lineage>
</organism>
<dbReference type="InterPro" id="IPR050808">
    <property type="entry name" value="Phage_Integrase"/>
</dbReference>
<keyword evidence="5" id="KW-1185">Reference proteome</keyword>
<protein>
    <submittedName>
        <fullName evidence="4">DUF4102 domain-containing protein</fullName>
    </submittedName>
</protein>
<accession>A0A369W392</accession>
<dbReference type="InterPro" id="IPR025166">
    <property type="entry name" value="Integrase_DNA_bind_dom"/>
</dbReference>
<name>A0A369W392_9SPHN</name>
<dbReference type="Gene3D" id="3.30.160.390">
    <property type="entry name" value="Integrase, DNA-binding domain"/>
    <property type="match status" value="1"/>
</dbReference>
<keyword evidence="2" id="KW-0229">DNA integration</keyword>
<dbReference type="AlphaFoldDB" id="A0A369W392"/>
<proteinExistence type="inferred from homology"/>
<evidence type="ECO:0000256" key="2">
    <source>
        <dbReference type="ARBA" id="ARBA00022908"/>
    </source>
</evidence>
<reference evidence="4 5" key="1">
    <citation type="submission" date="2018-07" db="EMBL/GenBank/DDBJ databases">
        <title>a novel species of Sphingomonas isolated from the rhizosphere soil of Araceae plant.</title>
        <authorList>
            <person name="Zhiyong W."/>
            <person name="Qinglan Z."/>
            <person name="Zhiwei F."/>
            <person name="Ding X."/>
            <person name="Gejiao W."/>
            <person name="Shixue Z."/>
        </authorList>
    </citation>
    <scope>NUCLEOTIDE SEQUENCE [LARGE SCALE GENOMIC DNA]</scope>
    <source>
        <strain evidence="4 5">WZY 27</strain>
    </source>
</reference>
<feature type="domain" description="Integrase DNA-binding" evidence="3">
    <location>
        <begin position="3"/>
        <end position="86"/>
    </location>
</feature>
<dbReference type="Proteomes" id="UP000253918">
    <property type="component" value="Unassembled WGS sequence"/>
</dbReference>
<gene>
    <name evidence="4" type="ORF">DVW87_02135</name>
</gene>
<comment type="similarity">
    <text evidence="1">Belongs to the 'phage' integrase family.</text>
</comment>
<evidence type="ECO:0000313" key="5">
    <source>
        <dbReference type="Proteomes" id="UP000253918"/>
    </source>
</evidence>
<evidence type="ECO:0000256" key="1">
    <source>
        <dbReference type="ARBA" id="ARBA00008857"/>
    </source>
</evidence>
<comment type="caution">
    <text evidence="4">The sequence shown here is derived from an EMBL/GenBank/DDBJ whole genome shotgun (WGS) entry which is preliminary data.</text>
</comment>
<dbReference type="GO" id="GO:0015074">
    <property type="term" value="P:DNA integration"/>
    <property type="evidence" value="ECO:0007669"/>
    <property type="project" value="UniProtKB-KW"/>
</dbReference>
<dbReference type="InterPro" id="IPR038488">
    <property type="entry name" value="Integrase_DNA-bd_sf"/>
</dbReference>
<dbReference type="OrthoDB" id="7388552at2"/>
<dbReference type="EMBL" id="QQNB01000001">
    <property type="protein sequence ID" value="RDE06531.1"/>
    <property type="molecule type" value="Genomic_DNA"/>
</dbReference>
<dbReference type="RefSeq" id="WP_114686115.1">
    <property type="nucleotide sequence ID" value="NZ_QQNB01000001.1"/>
</dbReference>
<evidence type="ECO:0000259" key="3">
    <source>
        <dbReference type="Pfam" id="PF13356"/>
    </source>
</evidence>
<dbReference type="PANTHER" id="PTHR30629">
    <property type="entry name" value="PROPHAGE INTEGRASE"/>
    <property type="match status" value="1"/>
</dbReference>
<dbReference type="Pfam" id="PF13356">
    <property type="entry name" value="Arm-DNA-bind_3"/>
    <property type="match status" value="1"/>
</dbReference>
<dbReference type="PANTHER" id="PTHR30629:SF2">
    <property type="entry name" value="PROPHAGE INTEGRASE INTS-RELATED"/>
    <property type="match status" value="1"/>
</dbReference>
<evidence type="ECO:0000313" key="4">
    <source>
        <dbReference type="EMBL" id="RDE06531.1"/>
    </source>
</evidence>